<name>A0AAE0NHV9_9PEZI</name>
<dbReference type="Proteomes" id="UP001285441">
    <property type="component" value="Unassembled WGS sequence"/>
</dbReference>
<dbReference type="AlphaFoldDB" id="A0AAE0NHV9"/>
<feature type="compositionally biased region" description="Basic and acidic residues" evidence="1">
    <location>
        <begin position="150"/>
        <end position="179"/>
    </location>
</feature>
<dbReference type="EMBL" id="JAULSW010000005">
    <property type="protein sequence ID" value="KAK3381735.1"/>
    <property type="molecule type" value="Genomic_DNA"/>
</dbReference>
<reference evidence="3" key="2">
    <citation type="submission" date="2023-06" db="EMBL/GenBank/DDBJ databases">
        <authorList>
            <consortium name="Lawrence Berkeley National Laboratory"/>
            <person name="Haridas S."/>
            <person name="Hensen N."/>
            <person name="Bonometti L."/>
            <person name="Westerberg I."/>
            <person name="Brannstrom I.O."/>
            <person name="Guillou S."/>
            <person name="Cros-Aarteil S."/>
            <person name="Calhoun S."/>
            <person name="Kuo A."/>
            <person name="Mondo S."/>
            <person name="Pangilinan J."/>
            <person name="Riley R."/>
            <person name="LaButti K."/>
            <person name="Andreopoulos B."/>
            <person name="Lipzen A."/>
            <person name="Chen C."/>
            <person name="Yanf M."/>
            <person name="Daum C."/>
            <person name="Ng V."/>
            <person name="Clum A."/>
            <person name="Steindorff A."/>
            <person name="Ohm R."/>
            <person name="Martin F."/>
            <person name="Silar P."/>
            <person name="Natvig D."/>
            <person name="Lalanne C."/>
            <person name="Gautier V."/>
            <person name="Ament-velasquez S.L."/>
            <person name="Kruys A."/>
            <person name="Hutchinson M.I."/>
            <person name="Powell A.J."/>
            <person name="Barry K."/>
            <person name="Miller A.N."/>
            <person name="Grigoriev I.V."/>
            <person name="Debuchy R."/>
            <person name="Gladieux P."/>
            <person name="Thoren M.H."/>
            <person name="Johannesson H."/>
        </authorList>
    </citation>
    <scope>NUCLEOTIDE SEQUENCE</scope>
    <source>
        <strain evidence="3">CBS 232.78</strain>
    </source>
</reference>
<dbReference type="InterPro" id="IPR058348">
    <property type="entry name" value="DUF8035"/>
</dbReference>
<evidence type="ECO:0000259" key="2">
    <source>
        <dbReference type="Pfam" id="PF26118"/>
    </source>
</evidence>
<gene>
    <name evidence="3" type="ORF">B0H63DRAFT_213379</name>
</gene>
<feature type="compositionally biased region" description="Pro residues" evidence="1">
    <location>
        <begin position="181"/>
        <end position="197"/>
    </location>
</feature>
<comment type="caution">
    <text evidence="3">The sequence shown here is derived from an EMBL/GenBank/DDBJ whole genome shotgun (WGS) entry which is preliminary data.</text>
</comment>
<feature type="compositionally biased region" description="Basic and acidic residues" evidence="1">
    <location>
        <begin position="212"/>
        <end position="236"/>
    </location>
</feature>
<feature type="compositionally biased region" description="Basic and acidic residues" evidence="1">
    <location>
        <begin position="63"/>
        <end position="94"/>
    </location>
</feature>
<evidence type="ECO:0000313" key="4">
    <source>
        <dbReference type="Proteomes" id="UP001285441"/>
    </source>
</evidence>
<evidence type="ECO:0000256" key="1">
    <source>
        <dbReference type="SAM" id="MobiDB-lite"/>
    </source>
</evidence>
<keyword evidence="4" id="KW-1185">Reference proteome</keyword>
<feature type="compositionally biased region" description="Basic and acidic residues" evidence="1">
    <location>
        <begin position="538"/>
        <end position="552"/>
    </location>
</feature>
<feature type="region of interest" description="Disordered" evidence="1">
    <location>
        <begin position="1"/>
        <end position="292"/>
    </location>
</feature>
<reference evidence="3" key="1">
    <citation type="journal article" date="2023" name="Mol. Phylogenet. Evol.">
        <title>Genome-scale phylogeny and comparative genomics of the fungal order Sordariales.</title>
        <authorList>
            <person name="Hensen N."/>
            <person name="Bonometti L."/>
            <person name="Westerberg I."/>
            <person name="Brannstrom I.O."/>
            <person name="Guillou S."/>
            <person name="Cros-Aarteil S."/>
            <person name="Calhoun S."/>
            <person name="Haridas S."/>
            <person name="Kuo A."/>
            <person name="Mondo S."/>
            <person name="Pangilinan J."/>
            <person name="Riley R."/>
            <person name="LaButti K."/>
            <person name="Andreopoulos B."/>
            <person name="Lipzen A."/>
            <person name="Chen C."/>
            <person name="Yan M."/>
            <person name="Daum C."/>
            <person name="Ng V."/>
            <person name="Clum A."/>
            <person name="Steindorff A."/>
            <person name="Ohm R.A."/>
            <person name="Martin F."/>
            <person name="Silar P."/>
            <person name="Natvig D.O."/>
            <person name="Lalanne C."/>
            <person name="Gautier V."/>
            <person name="Ament-Velasquez S.L."/>
            <person name="Kruys A."/>
            <person name="Hutchinson M.I."/>
            <person name="Powell A.J."/>
            <person name="Barry K."/>
            <person name="Miller A.N."/>
            <person name="Grigoriev I.V."/>
            <person name="Debuchy R."/>
            <person name="Gladieux P."/>
            <person name="Hiltunen Thoren M."/>
            <person name="Johannesson H."/>
        </authorList>
    </citation>
    <scope>NUCLEOTIDE SEQUENCE</scope>
    <source>
        <strain evidence="3">CBS 232.78</strain>
    </source>
</reference>
<feature type="compositionally biased region" description="Basic and acidic residues" evidence="1">
    <location>
        <begin position="11"/>
        <end position="41"/>
    </location>
</feature>
<feature type="region of interest" description="Disordered" evidence="1">
    <location>
        <begin position="538"/>
        <end position="562"/>
    </location>
</feature>
<feature type="compositionally biased region" description="Pro residues" evidence="1">
    <location>
        <begin position="53"/>
        <end position="62"/>
    </location>
</feature>
<feature type="domain" description="DUF8035" evidence="2">
    <location>
        <begin position="288"/>
        <end position="341"/>
    </location>
</feature>
<feature type="compositionally biased region" description="Basic and acidic residues" evidence="1">
    <location>
        <begin position="113"/>
        <end position="126"/>
    </location>
</feature>
<organism evidence="3 4">
    <name type="scientific">Podospora didyma</name>
    <dbReference type="NCBI Taxonomy" id="330526"/>
    <lineage>
        <taxon>Eukaryota</taxon>
        <taxon>Fungi</taxon>
        <taxon>Dikarya</taxon>
        <taxon>Ascomycota</taxon>
        <taxon>Pezizomycotina</taxon>
        <taxon>Sordariomycetes</taxon>
        <taxon>Sordariomycetidae</taxon>
        <taxon>Sordariales</taxon>
        <taxon>Podosporaceae</taxon>
        <taxon>Podospora</taxon>
    </lineage>
</organism>
<proteinExistence type="predicted"/>
<evidence type="ECO:0000313" key="3">
    <source>
        <dbReference type="EMBL" id="KAK3381735.1"/>
    </source>
</evidence>
<protein>
    <recommendedName>
        <fullName evidence="2">DUF8035 domain-containing protein</fullName>
    </recommendedName>
</protein>
<feature type="compositionally biased region" description="Low complexity" evidence="1">
    <location>
        <begin position="265"/>
        <end position="284"/>
    </location>
</feature>
<sequence length="562" mass="65591">MAHRSSAPDLTRGDRPERWDRDRFNLEHGRGGRYGDVRERFEEEDDLVYTRGGPPPRVPDYPPSRERERSAERLRRPPYEDDDVVFRERRRVVYDDEPPARFQRRRPSPPETEIDRRVFIDRERTRIRSPSPAPTRRPGMMPRRQSSLDTFDRKPRGYYDRVEEAGPLVRREKEREYRPDPYVPIPLPRSRALPPPRVYAERDTFEEIQVSDPHRYGDDDFRGFPGERVREREVIRTRRRSRSRESRTSRATSRHGSTIRRRSRSTSSSSSLSSSGGTTVTTKSEYPKKGKTRIPARLVSKRALIDLGYPYVEEGNTIIVQKALGQQNIDDLLKLSADYKKSEEEVVAARSTVGEIIEERRTTEYIEVPERRTEYVEVPQRRTEYVEVPARTEYIEVPSLPPPPASSHHAPIIVAANPPPPPVEVVKTTVIRDISPARSYTTTSYDTATTYDTPVIYDARPREVSDRIPVGPLALAESSRRRRNSFESDDLRSEIRHLEKQLSRRDRHERHSSRDYVRAERLSTGELVLYEEEIERVEEPSRGVRLEKDKKGRMSISVPKYR</sequence>
<dbReference type="Pfam" id="PF26118">
    <property type="entry name" value="DUF8035"/>
    <property type="match status" value="1"/>
</dbReference>
<accession>A0AAE0NHV9</accession>